<proteinExistence type="predicted"/>
<keyword evidence="3" id="KW-1185">Reference proteome</keyword>
<dbReference type="Gene3D" id="1.20.1280.50">
    <property type="match status" value="1"/>
</dbReference>
<dbReference type="SUPFAM" id="SSF81383">
    <property type="entry name" value="F-box domain"/>
    <property type="match status" value="1"/>
</dbReference>
<dbReference type="InterPro" id="IPR036047">
    <property type="entry name" value="F-box-like_dom_sf"/>
</dbReference>
<dbReference type="GeneID" id="29002428"/>
<dbReference type="InterPro" id="IPR001810">
    <property type="entry name" value="F-box_dom"/>
</dbReference>
<gene>
    <name evidence="2" type="ORF">PHYBLDRAFT_65737</name>
</gene>
<protein>
    <recommendedName>
        <fullName evidence="1">F-box domain-containing protein</fullName>
    </recommendedName>
</protein>
<dbReference type="EMBL" id="KV440981">
    <property type="protein sequence ID" value="OAD73138.1"/>
    <property type="molecule type" value="Genomic_DNA"/>
</dbReference>
<accession>A0A162NCR7</accession>
<dbReference type="Proteomes" id="UP000077315">
    <property type="component" value="Unassembled WGS sequence"/>
</dbReference>
<dbReference type="InParanoid" id="A0A162NCR7"/>
<evidence type="ECO:0000313" key="2">
    <source>
        <dbReference type="EMBL" id="OAD73138.1"/>
    </source>
</evidence>
<organism evidence="2 3">
    <name type="scientific">Phycomyces blakesleeanus (strain ATCC 8743b / DSM 1359 / FGSC 10004 / NBRC 33097 / NRRL 1555)</name>
    <dbReference type="NCBI Taxonomy" id="763407"/>
    <lineage>
        <taxon>Eukaryota</taxon>
        <taxon>Fungi</taxon>
        <taxon>Fungi incertae sedis</taxon>
        <taxon>Mucoromycota</taxon>
        <taxon>Mucoromycotina</taxon>
        <taxon>Mucoromycetes</taxon>
        <taxon>Mucorales</taxon>
        <taxon>Phycomycetaceae</taxon>
        <taxon>Phycomyces</taxon>
    </lineage>
</organism>
<dbReference type="VEuPathDB" id="FungiDB:PHYBLDRAFT_65737"/>
<dbReference type="OrthoDB" id="2243238at2759"/>
<feature type="domain" description="F-box" evidence="1">
    <location>
        <begin position="4"/>
        <end position="37"/>
    </location>
</feature>
<reference evidence="3" key="1">
    <citation type="submission" date="2015-06" db="EMBL/GenBank/DDBJ databases">
        <title>Expansion of signal transduction pathways in fungi by whole-genome duplication.</title>
        <authorList>
            <consortium name="DOE Joint Genome Institute"/>
            <person name="Corrochano L.M."/>
            <person name="Kuo A."/>
            <person name="Marcet-Houben M."/>
            <person name="Polaino S."/>
            <person name="Salamov A."/>
            <person name="Villalobos J.M."/>
            <person name="Alvarez M.I."/>
            <person name="Avalos J."/>
            <person name="Benito E.P."/>
            <person name="Benoit I."/>
            <person name="Burger G."/>
            <person name="Camino L.P."/>
            <person name="Canovas D."/>
            <person name="Cerda-Olmedo E."/>
            <person name="Cheng J.-F."/>
            <person name="Dominguez A."/>
            <person name="Elias M."/>
            <person name="Eslava A.P."/>
            <person name="Glaser F."/>
            <person name="Grimwood J."/>
            <person name="Gutierrez G."/>
            <person name="Heitman J."/>
            <person name="Henrissat B."/>
            <person name="Iturriaga E.A."/>
            <person name="Lang B.F."/>
            <person name="Lavin J.L."/>
            <person name="Lee S."/>
            <person name="Li W."/>
            <person name="Lindquist E."/>
            <person name="Lopez-Garcia S."/>
            <person name="Luque E.M."/>
            <person name="Marcos A.T."/>
            <person name="Martin J."/>
            <person name="McCluskey K."/>
            <person name="Medina H.R."/>
            <person name="Miralles-Duran A."/>
            <person name="Miyazaki A."/>
            <person name="Munoz-Torres E."/>
            <person name="Oguiza J.A."/>
            <person name="Ohm R."/>
            <person name="Olmedo M."/>
            <person name="Orejas M."/>
            <person name="Ortiz-Castellanos L."/>
            <person name="Pisabarro A.G."/>
            <person name="Rodriguez-Romero J."/>
            <person name="Ruiz-Herrera J."/>
            <person name="Ruiz-Vazquez R."/>
            <person name="Sanz C."/>
            <person name="Schackwitz W."/>
            <person name="Schmutz J."/>
            <person name="Shahriari M."/>
            <person name="Shelest E."/>
            <person name="Silva-Franco F."/>
            <person name="Soanes D."/>
            <person name="Syed K."/>
            <person name="Tagua V.G."/>
            <person name="Talbot N.J."/>
            <person name="Thon M."/>
            <person name="De vries R.P."/>
            <person name="Wiebenga A."/>
            <person name="Yadav J.S."/>
            <person name="Braun E.L."/>
            <person name="Baker S."/>
            <person name="Garre V."/>
            <person name="Horwitz B."/>
            <person name="Torres-Martinez S."/>
            <person name="Idnurm A."/>
            <person name="Herrera-Estrella A."/>
            <person name="Gabaldon T."/>
            <person name="Grigoriev I.V."/>
        </authorList>
    </citation>
    <scope>NUCLEOTIDE SEQUENCE [LARGE SCALE GENOMIC DNA]</scope>
    <source>
        <strain evidence="3">NRRL 1555(-)</strain>
    </source>
</reference>
<dbReference type="Pfam" id="PF12937">
    <property type="entry name" value="F-box-like"/>
    <property type="match status" value="1"/>
</dbReference>
<evidence type="ECO:0000313" key="3">
    <source>
        <dbReference type="Proteomes" id="UP000077315"/>
    </source>
</evidence>
<sequence length="591" mass="68339">MLTSELPVEITLLFTRYLNPKDKIQCCLVCKNWLRAFQETVFETIIIESIVDFNHLTAQTNTGSNVLQIHGHDTRTLEIGKNVFLNSQELYALQQHLPNLQNFKWDNSQFREFLQPPDTYGWNLWAESLVDLDVSLESHTRSEQTKIFDLIRSNLCRLKRLKLSSSGHMAILTFDDCELLNDQLPELTYMSLRARFKEMSYDKLSKVKEVKPRPCFKTLKMDIRNSTHEWMYYIAAKYPNISTIQSFYFQRSKNVDPPTSQALSLLAELPRPLQQLETIFMSVEATCTYIYRSFVSQLYAFNIPVKKIELGVNSGWTLKNPPREHRLVTTELWANTLEKVSIAYYTGCSHFFCFCDDSVYYPRLVYLNISVCGASVLLNIVLTNCPSLMTLKVAGNTLENKSNPSTPSIKHGLRDLSLMNEEVSANTLNYISTNCNDLKKMLLDCVTIIGSQRISNYENCIDMSSTHFSKLYIRHVQYTPYSKGHAIEVFVFIPSPEKEEEIRSPIRFCTENACVRFSAGVGANGIRLGLGTQKMREKYFSTFSDDPRSQYRNDQCLKVLKRMSLDRREDTIYHLYVTFKYGSVQDFVFDD</sequence>
<dbReference type="SUPFAM" id="SSF52047">
    <property type="entry name" value="RNI-like"/>
    <property type="match status" value="1"/>
</dbReference>
<dbReference type="AlphaFoldDB" id="A0A162NCR7"/>
<dbReference type="RefSeq" id="XP_018291178.1">
    <property type="nucleotide sequence ID" value="XM_018441522.1"/>
</dbReference>
<evidence type="ECO:0000259" key="1">
    <source>
        <dbReference type="Pfam" id="PF12937"/>
    </source>
</evidence>
<name>A0A162NCR7_PHYB8</name>